<proteinExistence type="predicted"/>
<dbReference type="AlphaFoldDB" id="A0A240UCC6"/>
<evidence type="ECO:0008006" key="3">
    <source>
        <dbReference type="Google" id="ProtNLM"/>
    </source>
</evidence>
<sequence>MSAESQISKTAAQLGASVAAALLSAAKGNSHTATTAAAVLWPDKERQWLAALPALKKLMPSLCELGEYDPGQRCGPAVWLKCAIAGSLPEVQLDGIPVVYLPGVSRAELRAIESCPRDLQPLAELQYRGVFWSQANAKDWTPSAFLASKNGGLGLDVAQDKATQEALLQTLQAGVLLEQSVDELQGRTINAAWLLGLLAPNPTRDLLLWMNAPEAARSQWSDVLWEVFAKRCKMDFGFDPVADGVLIAAERLAKAEGKWAGVAELYRDSYSSFPHIFGLLAKLQPPQMGLFPDQGLLAGYPQANEQSESALRYALSACASMMAPQACAAVLVAEKEHGLRRAWLWAGMGRSPLAEALGHLALVAERSSTLPIGQTPADLAAGYQQSGWQVDQAALHALACVHSKADLEAVGAALRAMYLPWIEEASRRLQEAVKVEGGLPPLPSEKASGLGAGTCTVFVDGLRYDVAMQLQQRLLTLGSANLSARWTSLPTVTASGKAWCSPVAAHIAGTAADTEFEPRVAADGKQLSGHNFRKLLSDQGVQPLDKHETGDPQGQAWTEAGDLDHYGHEHGLRLARDLDLQLDQVVERVAELVEAGWKRIRIVTDHGWLLMPGGLPKYELAKHQTETRWGRCAVLKDSAHGAPLTFGWDWCKDVQVAYAPGVSSFIAGAEYAHGGISLQECLVPVLQLDCAGAAKTAAAVTIQSVTWKGLRCTVLVEGAAPGQRVDIRSKAALASSSLAASDKPLDGGKASLAVADDEHMGAAAVVVVMSAEGEVLQKQVTTVGGN</sequence>
<dbReference type="OrthoDB" id="52741at2"/>
<name>A0A240UCC6_9BURK</name>
<keyword evidence="2" id="KW-1185">Reference proteome</keyword>
<dbReference type="Proteomes" id="UP000194440">
    <property type="component" value="Chromosome"/>
</dbReference>
<evidence type="ECO:0000313" key="1">
    <source>
        <dbReference type="EMBL" id="ART59138.1"/>
    </source>
</evidence>
<dbReference type="KEGG" id="acip:CBP36_10020"/>
<evidence type="ECO:0000313" key="2">
    <source>
        <dbReference type="Proteomes" id="UP000194440"/>
    </source>
</evidence>
<dbReference type="RefSeq" id="WP_086927314.1">
    <property type="nucleotide sequence ID" value="NZ_CP021362.1"/>
</dbReference>
<accession>A0A240UCC6</accession>
<organism evidence="1 2">
    <name type="scientific">Acidovorax carolinensis</name>
    <dbReference type="NCBI Taxonomy" id="553814"/>
    <lineage>
        <taxon>Bacteria</taxon>
        <taxon>Pseudomonadati</taxon>
        <taxon>Pseudomonadota</taxon>
        <taxon>Betaproteobacteria</taxon>
        <taxon>Burkholderiales</taxon>
        <taxon>Comamonadaceae</taxon>
        <taxon>Acidovorax</taxon>
    </lineage>
</organism>
<gene>
    <name evidence="1" type="ORF">CBP36_10020</name>
</gene>
<dbReference type="InterPro" id="IPR017850">
    <property type="entry name" value="Alkaline_phosphatase_core_sf"/>
</dbReference>
<dbReference type="EMBL" id="CP021366">
    <property type="protein sequence ID" value="ART59138.1"/>
    <property type="molecule type" value="Genomic_DNA"/>
</dbReference>
<dbReference type="NCBIfam" id="NF033450">
    <property type="entry name" value="BREX_PglZ_1_B"/>
    <property type="match status" value="1"/>
</dbReference>
<dbReference type="KEGG" id="acis:CBP35_08905"/>
<protein>
    <recommendedName>
        <fullName evidence="3">Alkaline phosphatase</fullName>
    </recommendedName>
</protein>
<reference evidence="1" key="1">
    <citation type="submission" date="2017-05" db="EMBL/GenBank/DDBJ databases">
        <title>Polyphasic characterization of four soil-derived phenanthrene-degrading Acidovorax strains and proposal of Acidovorax phenanthrenivorans sp. nov.</title>
        <authorList>
            <person name="Singleton D."/>
            <person name="Lee J."/>
            <person name="Dickey A.N."/>
            <person name="Stroud A."/>
            <person name="Scholl E.H."/>
            <person name="Wright F.A."/>
            <person name="Aitken M.D."/>
        </authorList>
    </citation>
    <scope>NUCLEOTIDE SEQUENCE</scope>
    <source>
        <strain evidence="1">P4</strain>
    </source>
</reference>
<dbReference type="SUPFAM" id="SSF53649">
    <property type="entry name" value="Alkaline phosphatase-like"/>
    <property type="match status" value="1"/>
</dbReference>